<feature type="domain" description="E2F/DP family winged-helix DNA-binding" evidence="6">
    <location>
        <begin position="23"/>
        <end position="88"/>
    </location>
</feature>
<protein>
    <recommendedName>
        <fullName evidence="6">E2F/DP family winged-helix DNA-binding domain-containing protein</fullName>
    </recommendedName>
</protein>
<dbReference type="GO" id="GO:0000981">
    <property type="term" value="F:DNA-binding transcription factor activity, RNA polymerase II-specific"/>
    <property type="evidence" value="ECO:0000318"/>
    <property type="project" value="GO_Central"/>
</dbReference>
<sequence>MSYLCYYPQVQINQLPVPITFPKGVDSFRASIIMFVETLEMEPKQNYTISQLCTRFAFQRRRFYDVVNVLEAAGCCQKTNFDCFTWLGLANVKPHLAQLIRDHELTTSKNDMEELFPTSESITIANLAYQFLLAFLALDKKLLDIKQIALFLSRNNSRFKTTLCKLYQISHILEVVGIIEKTITPGEVLLAERFFPDKPSQNHVFMDVGMLLNGTKKQTASEVYADRWNAFTKVHELPQPMVLPILSPITSPISV</sequence>
<organism evidence="7 8">
    <name type="scientific">Trichomonas vaginalis (strain ATCC PRA-98 / G3)</name>
    <dbReference type="NCBI Taxonomy" id="412133"/>
    <lineage>
        <taxon>Eukaryota</taxon>
        <taxon>Metamonada</taxon>
        <taxon>Parabasalia</taxon>
        <taxon>Trichomonadida</taxon>
        <taxon>Trichomonadidae</taxon>
        <taxon>Trichomonas</taxon>
    </lineage>
</organism>
<dbReference type="VEuPathDB" id="TrichDB:TVAG_362340"/>
<accession>A2E612</accession>
<keyword evidence="2 5" id="KW-0805">Transcription regulation</keyword>
<dbReference type="InterPro" id="IPR015633">
    <property type="entry name" value="E2F"/>
</dbReference>
<keyword evidence="4 5" id="KW-0804">Transcription</keyword>
<evidence type="ECO:0000256" key="4">
    <source>
        <dbReference type="ARBA" id="ARBA00023163"/>
    </source>
</evidence>
<comment type="similarity">
    <text evidence="1 5">Belongs to the E2F/DP family.</text>
</comment>
<dbReference type="GO" id="GO:0000978">
    <property type="term" value="F:RNA polymerase II cis-regulatory region sequence-specific DNA binding"/>
    <property type="evidence" value="ECO:0000318"/>
    <property type="project" value="GO_Central"/>
</dbReference>
<dbReference type="InterPro" id="IPR036390">
    <property type="entry name" value="WH_DNA-bd_sf"/>
</dbReference>
<dbReference type="AlphaFoldDB" id="A2E612"/>
<evidence type="ECO:0000256" key="1">
    <source>
        <dbReference type="ARBA" id="ARBA00010940"/>
    </source>
</evidence>
<proteinExistence type="inferred from homology"/>
<evidence type="ECO:0000259" key="6">
    <source>
        <dbReference type="SMART" id="SM01372"/>
    </source>
</evidence>
<dbReference type="GO" id="GO:0006357">
    <property type="term" value="P:regulation of transcription by RNA polymerase II"/>
    <property type="evidence" value="ECO:0000318"/>
    <property type="project" value="GO_Central"/>
</dbReference>
<gene>
    <name evidence="7" type="ORF">TVAG_362340</name>
</gene>
<comment type="subcellular location">
    <subcellularLocation>
        <location evidence="5">Nucleus</location>
    </subcellularLocation>
</comment>
<evidence type="ECO:0000256" key="2">
    <source>
        <dbReference type="ARBA" id="ARBA00023015"/>
    </source>
</evidence>
<reference evidence="7" key="2">
    <citation type="journal article" date="2007" name="Science">
        <title>Draft genome sequence of the sexually transmitted pathogen Trichomonas vaginalis.</title>
        <authorList>
            <person name="Carlton J.M."/>
            <person name="Hirt R.P."/>
            <person name="Silva J.C."/>
            <person name="Delcher A.L."/>
            <person name="Schatz M."/>
            <person name="Zhao Q."/>
            <person name="Wortman J.R."/>
            <person name="Bidwell S.L."/>
            <person name="Alsmark U.C.M."/>
            <person name="Besteiro S."/>
            <person name="Sicheritz-Ponten T."/>
            <person name="Noel C.J."/>
            <person name="Dacks J.B."/>
            <person name="Foster P.G."/>
            <person name="Simillion C."/>
            <person name="Van de Peer Y."/>
            <person name="Miranda-Saavedra D."/>
            <person name="Barton G.J."/>
            <person name="Westrop G.D."/>
            <person name="Mueller S."/>
            <person name="Dessi D."/>
            <person name="Fiori P.L."/>
            <person name="Ren Q."/>
            <person name="Paulsen I."/>
            <person name="Zhang H."/>
            <person name="Bastida-Corcuera F.D."/>
            <person name="Simoes-Barbosa A."/>
            <person name="Brown M.T."/>
            <person name="Hayes R.D."/>
            <person name="Mukherjee M."/>
            <person name="Okumura C.Y."/>
            <person name="Schneider R."/>
            <person name="Smith A.J."/>
            <person name="Vanacova S."/>
            <person name="Villalvazo M."/>
            <person name="Haas B.J."/>
            <person name="Pertea M."/>
            <person name="Feldblyum T.V."/>
            <person name="Utterback T.R."/>
            <person name="Shu C.L."/>
            <person name="Osoegawa K."/>
            <person name="de Jong P.J."/>
            <person name="Hrdy I."/>
            <person name="Horvathova L."/>
            <person name="Zubacova Z."/>
            <person name="Dolezal P."/>
            <person name="Malik S.B."/>
            <person name="Logsdon J.M. Jr."/>
            <person name="Henze K."/>
            <person name="Gupta A."/>
            <person name="Wang C.C."/>
            <person name="Dunne R.L."/>
            <person name="Upcroft J.A."/>
            <person name="Upcroft P."/>
            <person name="White O."/>
            <person name="Salzberg S.L."/>
            <person name="Tang P."/>
            <person name="Chiu C.-H."/>
            <person name="Lee Y.-S."/>
            <person name="Embley T.M."/>
            <person name="Coombs G.H."/>
            <person name="Mottram J.C."/>
            <person name="Tachezy J."/>
            <person name="Fraser-Liggett C.M."/>
            <person name="Johnson P.J."/>
        </authorList>
    </citation>
    <scope>NUCLEOTIDE SEQUENCE [LARGE SCALE GENOMIC DNA]</scope>
    <source>
        <strain evidence="7">G3</strain>
    </source>
</reference>
<dbReference type="Pfam" id="PF02319">
    <property type="entry name" value="WHD_E2F_TDP"/>
    <property type="match status" value="1"/>
</dbReference>
<evidence type="ECO:0000256" key="3">
    <source>
        <dbReference type="ARBA" id="ARBA00023125"/>
    </source>
</evidence>
<dbReference type="VEuPathDB" id="TrichDB:TVAGG3_0365900"/>
<evidence type="ECO:0000313" key="8">
    <source>
        <dbReference type="Proteomes" id="UP000001542"/>
    </source>
</evidence>
<dbReference type="OrthoDB" id="5318at2759"/>
<dbReference type="SUPFAM" id="SSF46785">
    <property type="entry name" value="Winged helix' DNA-binding domain"/>
    <property type="match status" value="1"/>
</dbReference>
<dbReference type="RefSeq" id="XP_001324077.1">
    <property type="nucleotide sequence ID" value="XM_001324042.1"/>
</dbReference>
<name>A2E612_TRIV3</name>
<dbReference type="InParanoid" id="A2E612"/>
<dbReference type="PANTHER" id="PTHR12081:SF18">
    <property type="entry name" value="TRANSCRIPTION FACTOR E2F2-RELATED"/>
    <property type="match status" value="1"/>
</dbReference>
<dbReference type="InterPro" id="IPR036388">
    <property type="entry name" value="WH-like_DNA-bd_sf"/>
</dbReference>
<dbReference type="STRING" id="5722.A2E612"/>
<keyword evidence="5" id="KW-0539">Nucleus</keyword>
<dbReference type="Proteomes" id="UP000001542">
    <property type="component" value="Unassembled WGS sequence"/>
</dbReference>
<dbReference type="InterPro" id="IPR003316">
    <property type="entry name" value="E2F_WHTH_DNA-bd_dom"/>
</dbReference>
<evidence type="ECO:0000313" key="7">
    <source>
        <dbReference type="EMBL" id="EAY11854.1"/>
    </source>
</evidence>
<dbReference type="FunFam" id="1.10.10.10:FF:000517">
    <property type="entry name" value="Uncharacterized protein"/>
    <property type="match status" value="1"/>
</dbReference>
<dbReference type="KEGG" id="tva:4769833"/>
<keyword evidence="3 5" id="KW-0238">DNA-binding</keyword>
<dbReference type="Gene3D" id="1.10.10.10">
    <property type="entry name" value="Winged helix-like DNA-binding domain superfamily/Winged helix DNA-binding domain"/>
    <property type="match status" value="1"/>
</dbReference>
<dbReference type="SMR" id="A2E612"/>
<keyword evidence="8" id="KW-1185">Reference proteome</keyword>
<dbReference type="EMBL" id="DS113311">
    <property type="protein sequence ID" value="EAY11854.1"/>
    <property type="molecule type" value="Genomic_DNA"/>
</dbReference>
<reference evidence="7" key="1">
    <citation type="submission" date="2006-10" db="EMBL/GenBank/DDBJ databases">
        <authorList>
            <person name="Amadeo P."/>
            <person name="Zhao Q."/>
            <person name="Wortman J."/>
            <person name="Fraser-Liggett C."/>
            <person name="Carlton J."/>
        </authorList>
    </citation>
    <scope>NUCLEOTIDE SEQUENCE</scope>
    <source>
        <strain evidence="7">G3</strain>
    </source>
</reference>
<dbReference type="PANTHER" id="PTHR12081">
    <property type="entry name" value="TRANSCRIPTION FACTOR E2F"/>
    <property type="match status" value="1"/>
</dbReference>
<evidence type="ECO:0000256" key="5">
    <source>
        <dbReference type="RuleBase" id="RU003796"/>
    </source>
</evidence>
<dbReference type="GO" id="GO:0090575">
    <property type="term" value="C:RNA polymerase II transcription regulator complex"/>
    <property type="evidence" value="ECO:0000318"/>
    <property type="project" value="GO_Central"/>
</dbReference>
<dbReference type="SMART" id="SM01372">
    <property type="entry name" value="E2F_TDP"/>
    <property type="match status" value="1"/>
</dbReference>